<evidence type="ECO:0000256" key="3">
    <source>
        <dbReference type="ARBA" id="ARBA00022605"/>
    </source>
</evidence>
<keyword evidence="8" id="KW-0411">Iron-sulfur</keyword>
<feature type="domain" description="Dihydroxy-acid/6-phosphogluconate dehydratase C-terminal" evidence="18">
    <location>
        <begin position="415"/>
        <end position="607"/>
    </location>
</feature>
<name>A0AAD9YEU4_COLKA</name>
<dbReference type="SUPFAM" id="SSF143975">
    <property type="entry name" value="IlvD/EDD N-terminal domain-like"/>
    <property type="match status" value="1"/>
</dbReference>
<dbReference type="EMBL" id="VYYT01000189">
    <property type="protein sequence ID" value="KAK2758535.1"/>
    <property type="molecule type" value="Genomic_DNA"/>
</dbReference>
<dbReference type="InterPro" id="IPR020558">
    <property type="entry name" value="DiOHA_6PGluconate_deHydtase_CS"/>
</dbReference>
<comment type="cofactor">
    <cofactor evidence="15">
        <name>[2Fe-2S] cluster</name>
        <dbReference type="ChEBI" id="CHEBI:190135"/>
    </cofactor>
</comment>
<dbReference type="EC" id="4.2.1.9" evidence="14"/>
<dbReference type="GO" id="GO:0005739">
    <property type="term" value="C:mitochondrion"/>
    <property type="evidence" value="ECO:0007669"/>
    <property type="project" value="TreeGrafter"/>
</dbReference>
<evidence type="ECO:0000256" key="15">
    <source>
        <dbReference type="ARBA" id="ARBA00034078"/>
    </source>
</evidence>
<dbReference type="AlphaFoldDB" id="A0AAD9YEU4"/>
<feature type="domain" description="Dihydroxy-acid/6-phosphogluconate dehydratase N-terminal" evidence="17">
    <location>
        <begin position="72"/>
        <end position="403"/>
    </location>
</feature>
<dbReference type="GO" id="GO:0009082">
    <property type="term" value="P:branched-chain amino acid biosynthetic process"/>
    <property type="evidence" value="ECO:0007669"/>
    <property type="project" value="UniProtKB-KW"/>
</dbReference>
<dbReference type="Pfam" id="PF00920">
    <property type="entry name" value="ILVD_EDD_N"/>
    <property type="match status" value="1"/>
</dbReference>
<dbReference type="GO" id="GO:0004160">
    <property type="term" value="F:dihydroxy-acid dehydratase activity"/>
    <property type="evidence" value="ECO:0007669"/>
    <property type="project" value="UniProtKB-EC"/>
</dbReference>
<accession>A0AAD9YEU4</accession>
<comment type="pathway">
    <text evidence="13">Amino-acid biosynthesis; L-isoleucine biosynthesis; L-isoleucine from 2-oxobutanoate: step 3/4.</text>
</comment>
<comment type="catalytic activity">
    <reaction evidence="11">
        <text>(2R)-2,3-dihydroxy-3-methylbutanoate = 3-methyl-2-oxobutanoate + H2O</text>
        <dbReference type="Rhea" id="RHEA:24809"/>
        <dbReference type="ChEBI" id="CHEBI:11851"/>
        <dbReference type="ChEBI" id="CHEBI:15377"/>
        <dbReference type="ChEBI" id="CHEBI:49072"/>
        <dbReference type="EC" id="4.2.1.9"/>
    </reaction>
    <physiologicalReaction direction="left-to-right" evidence="11">
        <dbReference type="Rhea" id="RHEA:24810"/>
    </physiologicalReaction>
</comment>
<keyword evidence="7" id="KW-0408">Iron</keyword>
<keyword evidence="5" id="KW-0479">Metal-binding</keyword>
<evidence type="ECO:0000256" key="16">
    <source>
        <dbReference type="ARBA" id="ARBA00052865"/>
    </source>
</evidence>
<gene>
    <name evidence="19" type="ORF">CKAH01_05583</name>
</gene>
<dbReference type="GO" id="GO:0051537">
    <property type="term" value="F:2 iron, 2 sulfur cluster binding"/>
    <property type="evidence" value="ECO:0007669"/>
    <property type="project" value="UniProtKB-KW"/>
</dbReference>
<dbReference type="PROSITE" id="PS00886">
    <property type="entry name" value="ILVD_EDD_1"/>
    <property type="match status" value="1"/>
</dbReference>
<keyword evidence="4" id="KW-0001">2Fe-2S</keyword>
<evidence type="ECO:0000256" key="10">
    <source>
        <dbReference type="ARBA" id="ARBA00023304"/>
    </source>
</evidence>
<keyword evidence="3" id="KW-0028">Amino-acid biosynthesis</keyword>
<dbReference type="GO" id="GO:0008652">
    <property type="term" value="P:amino acid biosynthetic process"/>
    <property type="evidence" value="ECO:0007669"/>
    <property type="project" value="UniProtKB-KW"/>
</dbReference>
<dbReference type="SUPFAM" id="SSF52016">
    <property type="entry name" value="LeuD/IlvD-like"/>
    <property type="match status" value="1"/>
</dbReference>
<dbReference type="NCBIfam" id="TIGR00110">
    <property type="entry name" value="ilvD"/>
    <property type="match status" value="1"/>
</dbReference>
<protein>
    <recommendedName>
        <fullName evidence="14">dihydroxy-acid dehydratase</fullName>
        <ecNumber evidence="14">4.2.1.9</ecNumber>
    </recommendedName>
</protein>
<comment type="caution">
    <text evidence="19">The sequence shown here is derived from an EMBL/GenBank/DDBJ whole genome shotgun (WGS) entry which is preliminary data.</text>
</comment>
<dbReference type="NCBIfam" id="NF002068">
    <property type="entry name" value="PRK00911.1"/>
    <property type="match status" value="1"/>
</dbReference>
<comment type="pathway">
    <text evidence="12">Amino-acid biosynthesis; L-valine biosynthesis; L-valine from pyruvate: step 3/4.</text>
</comment>
<comment type="catalytic activity">
    <reaction evidence="16">
        <text>(2R,3R)-2,3-dihydroxy-3-methylpentanoate = (S)-3-methyl-2-oxopentanoate + H2O</text>
        <dbReference type="Rhea" id="RHEA:27694"/>
        <dbReference type="ChEBI" id="CHEBI:15377"/>
        <dbReference type="ChEBI" id="CHEBI:35146"/>
        <dbReference type="ChEBI" id="CHEBI:49258"/>
        <dbReference type="EC" id="4.2.1.9"/>
    </reaction>
    <physiologicalReaction direction="left-to-right" evidence="16">
        <dbReference type="Rhea" id="RHEA:27695"/>
    </physiologicalReaction>
</comment>
<evidence type="ECO:0000259" key="17">
    <source>
        <dbReference type="Pfam" id="PF00920"/>
    </source>
</evidence>
<evidence type="ECO:0000259" key="18">
    <source>
        <dbReference type="Pfam" id="PF24877"/>
    </source>
</evidence>
<dbReference type="Gene3D" id="3.50.30.80">
    <property type="entry name" value="IlvD/EDD C-terminal domain-like"/>
    <property type="match status" value="1"/>
</dbReference>
<evidence type="ECO:0000313" key="20">
    <source>
        <dbReference type="Proteomes" id="UP001281614"/>
    </source>
</evidence>
<dbReference type="InterPro" id="IPR042096">
    <property type="entry name" value="Dihydro-acid_dehy_C"/>
</dbReference>
<dbReference type="GO" id="GO:0046872">
    <property type="term" value="F:metal ion binding"/>
    <property type="evidence" value="ECO:0007669"/>
    <property type="project" value="UniProtKB-KW"/>
</dbReference>
<evidence type="ECO:0000256" key="12">
    <source>
        <dbReference type="ARBA" id="ARBA00029436"/>
    </source>
</evidence>
<dbReference type="InterPro" id="IPR004404">
    <property type="entry name" value="DihydroxyA_deHydtase"/>
</dbReference>
<evidence type="ECO:0000256" key="4">
    <source>
        <dbReference type="ARBA" id="ARBA00022714"/>
    </source>
</evidence>
<evidence type="ECO:0000256" key="5">
    <source>
        <dbReference type="ARBA" id="ARBA00022723"/>
    </source>
</evidence>
<evidence type="ECO:0000256" key="7">
    <source>
        <dbReference type="ARBA" id="ARBA00023004"/>
    </source>
</evidence>
<evidence type="ECO:0000313" key="19">
    <source>
        <dbReference type="EMBL" id="KAK2758535.1"/>
    </source>
</evidence>
<dbReference type="Proteomes" id="UP001281614">
    <property type="component" value="Unassembled WGS sequence"/>
</dbReference>
<dbReference type="InterPro" id="IPR056740">
    <property type="entry name" value="ILV_EDD_C"/>
</dbReference>
<dbReference type="PROSITE" id="PS00887">
    <property type="entry name" value="ILVD_EDD_2"/>
    <property type="match status" value="1"/>
</dbReference>
<dbReference type="InterPro" id="IPR050165">
    <property type="entry name" value="DHAD_IlvD/Edd"/>
</dbReference>
<dbReference type="Pfam" id="PF24877">
    <property type="entry name" value="ILV_EDD_C"/>
    <property type="match status" value="1"/>
</dbReference>
<dbReference type="InterPro" id="IPR000581">
    <property type="entry name" value="ILV_EDD_N"/>
</dbReference>
<keyword evidence="10" id="KW-0100">Branched-chain amino acid biosynthesis</keyword>
<sequence>MSAEQTGQGHDGGYSDTSYKDSADYLQFKTLPPGGPLNRWSHVLTREHDFPGAKAMLYGAGVPNPEMMKNAPHVGIATVWWEGNPCKRNKVLEFGRIVKKAVEKQGMLGWQFNTVGVSDAITMGGEGMRYSLQTREIIADSIESVTMAQHHDANIPIPGCDKNMPGTIMAAARHNRPFIMIYGGTIMKGHSDLLEKPINISTCYEARGSLTYNRLHAKCNPGAEGRTPTDVMEDIERHACPGAGACGGMYTANTMATAIEAMGLSLPGSSSYPALSPEKSRECERAAEAIKIVMEKNIRPRDLLSRAAFENALVLTMILGGSTNGLLHFLAMANTADVPLTPDDIDRTSNRIPFIADLAPSGKYYMEDLYRVGGTPSVLKMLVAANLIDGSIMTVTGKTLAENVADWPSLDPNQKIIRPLSDPIKATGHLRILRGNLAPGGAVAKITGKEGLSFTGAARVFDKEHELDVALSEGSIRREDGNLVLIVRYEGPKGGPGMPEQLRASAAIMGAGLDNVALVTDGRYSGASHGFIVGHVVPEAAVGGPIALVRNGDRVTINAETNRIDAIDVDEAEFARRRAEWKAPLPHVRRGALGKYARLVGDASHGAVTDQADPSW</sequence>
<evidence type="ECO:0000256" key="2">
    <source>
        <dbReference type="ARBA" id="ARBA00006486"/>
    </source>
</evidence>
<evidence type="ECO:0000256" key="14">
    <source>
        <dbReference type="ARBA" id="ARBA00029490"/>
    </source>
</evidence>
<dbReference type="FunFam" id="3.50.30.80:FF:000001">
    <property type="entry name" value="Dihydroxy-acid dehydratase"/>
    <property type="match status" value="1"/>
</dbReference>
<evidence type="ECO:0000256" key="1">
    <source>
        <dbReference type="ARBA" id="ARBA00001946"/>
    </source>
</evidence>
<keyword evidence="9" id="KW-0456">Lyase</keyword>
<evidence type="ECO:0000256" key="8">
    <source>
        <dbReference type="ARBA" id="ARBA00023014"/>
    </source>
</evidence>
<comment type="cofactor">
    <cofactor evidence="1">
        <name>Mg(2+)</name>
        <dbReference type="ChEBI" id="CHEBI:18420"/>
    </cofactor>
</comment>
<evidence type="ECO:0000256" key="13">
    <source>
        <dbReference type="ARBA" id="ARBA00029437"/>
    </source>
</evidence>
<evidence type="ECO:0000256" key="9">
    <source>
        <dbReference type="ARBA" id="ARBA00023239"/>
    </source>
</evidence>
<comment type="similarity">
    <text evidence="2">Belongs to the IlvD/Edd family.</text>
</comment>
<dbReference type="InterPro" id="IPR037237">
    <property type="entry name" value="IlvD/EDD_N"/>
</dbReference>
<keyword evidence="6" id="KW-0460">Magnesium</keyword>
<keyword evidence="20" id="KW-1185">Reference proteome</keyword>
<organism evidence="19 20">
    <name type="scientific">Colletotrichum kahawae</name>
    <name type="common">Coffee berry disease fungus</name>
    <dbReference type="NCBI Taxonomy" id="34407"/>
    <lineage>
        <taxon>Eukaryota</taxon>
        <taxon>Fungi</taxon>
        <taxon>Dikarya</taxon>
        <taxon>Ascomycota</taxon>
        <taxon>Pezizomycotina</taxon>
        <taxon>Sordariomycetes</taxon>
        <taxon>Hypocreomycetidae</taxon>
        <taxon>Glomerellales</taxon>
        <taxon>Glomerellaceae</taxon>
        <taxon>Colletotrichum</taxon>
        <taxon>Colletotrichum gloeosporioides species complex</taxon>
    </lineage>
</organism>
<proteinExistence type="inferred from homology"/>
<evidence type="ECO:0000256" key="6">
    <source>
        <dbReference type="ARBA" id="ARBA00022842"/>
    </source>
</evidence>
<reference evidence="19" key="1">
    <citation type="submission" date="2023-02" db="EMBL/GenBank/DDBJ databases">
        <title>Colletotrichum kahawae CIFC_Que2 genome sequencing and assembly.</title>
        <authorList>
            <person name="Baroncelli R."/>
        </authorList>
    </citation>
    <scope>NUCLEOTIDE SEQUENCE</scope>
    <source>
        <strain evidence="19">CIFC_Que2</strain>
    </source>
</reference>
<dbReference type="PANTHER" id="PTHR21000">
    <property type="entry name" value="DIHYDROXY-ACID DEHYDRATASE DAD"/>
    <property type="match status" value="1"/>
</dbReference>
<evidence type="ECO:0000256" key="11">
    <source>
        <dbReference type="ARBA" id="ARBA00029304"/>
    </source>
</evidence>
<dbReference type="PANTHER" id="PTHR21000:SF13">
    <property type="entry name" value="DIHYDROXY-ACID DEHYDRATASE"/>
    <property type="match status" value="1"/>
</dbReference>